<proteinExistence type="predicted"/>
<dbReference type="AlphaFoldDB" id="A0A0L0D8Y5"/>
<gene>
    <name evidence="1" type="ORF">AMSG_00584</name>
</gene>
<dbReference type="RefSeq" id="XP_013762855.1">
    <property type="nucleotide sequence ID" value="XM_013907401.1"/>
</dbReference>
<keyword evidence="2" id="KW-1185">Reference proteome</keyword>
<dbReference type="Proteomes" id="UP000054408">
    <property type="component" value="Unassembled WGS sequence"/>
</dbReference>
<reference evidence="1 2" key="1">
    <citation type="submission" date="2010-05" db="EMBL/GenBank/DDBJ databases">
        <title>The Genome Sequence of Thecamonas trahens ATCC 50062.</title>
        <authorList>
            <consortium name="The Broad Institute Genome Sequencing Platform"/>
            <person name="Russ C."/>
            <person name="Cuomo C."/>
            <person name="Shea T."/>
            <person name="Young S.K."/>
            <person name="Zeng Q."/>
            <person name="Koehrsen M."/>
            <person name="Haas B."/>
            <person name="Borodovsky M."/>
            <person name="Guigo R."/>
            <person name="Alvarado L."/>
            <person name="Berlin A."/>
            <person name="Bochicchio J."/>
            <person name="Borenstein D."/>
            <person name="Chapman S."/>
            <person name="Chen Z."/>
            <person name="Freedman E."/>
            <person name="Gellesch M."/>
            <person name="Goldberg J."/>
            <person name="Griggs A."/>
            <person name="Gujja S."/>
            <person name="Heilman E."/>
            <person name="Heiman D."/>
            <person name="Hepburn T."/>
            <person name="Howarth C."/>
            <person name="Jen D."/>
            <person name="Larson L."/>
            <person name="Mehta T."/>
            <person name="Park D."/>
            <person name="Pearson M."/>
            <person name="Roberts A."/>
            <person name="Saif S."/>
            <person name="Shenoy N."/>
            <person name="Sisk P."/>
            <person name="Stolte C."/>
            <person name="Sykes S."/>
            <person name="Thomson T."/>
            <person name="Walk T."/>
            <person name="White J."/>
            <person name="Yandava C."/>
            <person name="Burger G."/>
            <person name="Gray M.W."/>
            <person name="Holland P.W.H."/>
            <person name="King N."/>
            <person name="Lang F.B.F."/>
            <person name="Roger A.J."/>
            <person name="Ruiz-Trillo I."/>
            <person name="Lander E."/>
            <person name="Nusbaum C."/>
        </authorList>
    </citation>
    <scope>NUCLEOTIDE SEQUENCE [LARGE SCALE GENOMIC DNA]</scope>
    <source>
        <strain evidence="1 2">ATCC 50062</strain>
    </source>
</reference>
<evidence type="ECO:0000313" key="2">
    <source>
        <dbReference type="Proteomes" id="UP000054408"/>
    </source>
</evidence>
<dbReference type="GeneID" id="25560384"/>
<accession>A0A0L0D8Y5</accession>
<dbReference type="EMBL" id="GL349434">
    <property type="protein sequence ID" value="KNC48804.1"/>
    <property type="molecule type" value="Genomic_DNA"/>
</dbReference>
<sequence length="227" mass="23892">MQGFINSIQSADNTTLSRKLTKLAKRLDAALVDDAPAEVVTKLESKLEAVRAEIEARAAAALATPRPHAGDRNCNLEELSDAELVRLRGKSARKLTAAVAKGKTARAGALCAAVVALEAEMARRELDGAGNESDGSDDELLPEIPVGATIPRNALLSAPTLVLEHLVDGHMRLGPADEAVIHAELALRRSSGVTPANVGEHVAKLLHAGKPVPTAVVRRLVAIAMRR</sequence>
<organism evidence="1 2">
    <name type="scientific">Thecamonas trahens ATCC 50062</name>
    <dbReference type="NCBI Taxonomy" id="461836"/>
    <lineage>
        <taxon>Eukaryota</taxon>
        <taxon>Apusozoa</taxon>
        <taxon>Apusomonadida</taxon>
        <taxon>Apusomonadidae</taxon>
        <taxon>Thecamonas</taxon>
    </lineage>
</organism>
<name>A0A0L0D8Y5_THETB</name>
<protein>
    <submittedName>
        <fullName evidence="1">Uncharacterized protein</fullName>
    </submittedName>
</protein>
<evidence type="ECO:0000313" key="1">
    <source>
        <dbReference type="EMBL" id="KNC48804.1"/>
    </source>
</evidence>